<dbReference type="Gene3D" id="1.10.220.80">
    <property type="entry name" value="BH2638-like"/>
    <property type="match status" value="1"/>
</dbReference>
<name>A0A0R1U2S8_9LACO</name>
<dbReference type="PATRIC" id="fig|1423740.3.peg.666"/>
<dbReference type="NCBIfam" id="NF003353">
    <property type="entry name" value="PRK04387.1"/>
    <property type="match status" value="1"/>
</dbReference>
<dbReference type="InterPro" id="IPR023324">
    <property type="entry name" value="BH2638-like_sf"/>
</dbReference>
<organism evidence="1 2">
    <name type="scientific">Ligilactobacillus equi DSM 15833 = JCM 10991</name>
    <dbReference type="NCBI Taxonomy" id="1423740"/>
    <lineage>
        <taxon>Bacteria</taxon>
        <taxon>Bacillati</taxon>
        <taxon>Bacillota</taxon>
        <taxon>Bacilli</taxon>
        <taxon>Lactobacillales</taxon>
        <taxon>Lactobacillaceae</taxon>
        <taxon>Ligilactobacillus</taxon>
    </lineage>
</organism>
<gene>
    <name evidence="1" type="ORF">FC36_GL000620</name>
</gene>
<accession>A0A0R1U2S8</accession>
<dbReference type="SUPFAM" id="SSF158504">
    <property type="entry name" value="BH2638-like"/>
    <property type="match status" value="1"/>
</dbReference>
<dbReference type="STRING" id="1423740.FC36_GL000620"/>
<dbReference type="AlphaFoldDB" id="A0A0R1U2S8"/>
<sequence>MIFMTDSFAYPLRPEWTTAEIITVSAFYTAVEKAYTQGINQEEFMTKYQAYRQVVPAIMDQKQLDREFLENSGFSIYQATKVAQSNTKKTLRLS</sequence>
<dbReference type="EMBL" id="AZFH01000001">
    <property type="protein sequence ID" value="KRL85250.1"/>
    <property type="molecule type" value="Genomic_DNA"/>
</dbReference>
<dbReference type="InterPro" id="IPR007920">
    <property type="entry name" value="UPF0223"/>
</dbReference>
<evidence type="ECO:0000313" key="1">
    <source>
        <dbReference type="EMBL" id="KRL85250.1"/>
    </source>
</evidence>
<dbReference type="Pfam" id="PF05256">
    <property type="entry name" value="UPF0223"/>
    <property type="match status" value="1"/>
</dbReference>
<dbReference type="PIRSF" id="PIRSF037260">
    <property type="entry name" value="UPF0223"/>
    <property type="match status" value="1"/>
</dbReference>
<protein>
    <submittedName>
        <fullName evidence="1">Uncharacterized protein</fullName>
    </submittedName>
</protein>
<comment type="caution">
    <text evidence="1">The sequence shown here is derived from an EMBL/GenBank/DDBJ whole genome shotgun (WGS) entry which is preliminary data.</text>
</comment>
<proteinExistence type="predicted"/>
<dbReference type="Proteomes" id="UP000051048">
    <property type="component" value="Unassembled WGS sequence"/>
</dbReference>
<reference evidence="1 2" key="1">
    <citation type="journal article" date="2015" name="Genome Announc.">
        <title>Expanding the biotechnology potential of lactobacilli through comparative genomics of 213 strains and associated genera.</title>
        <authorList>
            <person name="Sun Z."/>
            <person name="Harris H.M."/>
            <person name="McCann A."/>
            <person name="Guo C."/>
            <person name="Argimon S."/>
            <person name="Zhang W."/>
            <person name="Yang X."/>
            <person name="Jeffery I.B."/>
            <person name="Cooney J.C."/>
            <person name="Kagawa T.F."/>
            <person name="Liu W."/>
            <person name="Song Y."/>
            <person name="Salvetti E."/>
            <person name="Wrobel A."/>
            <person name="Rasinkangas P."/>
            <person name="Parkhill J."/>
            <person name="Rea M.C."/>
            <person name="O'Sullivan O."/>
            <person name="Ritari J."/>
            <person name="Douillard F.P."/>
            <person name="Paul Ross R."/>
            <person name="Yang R."/>
            <person name="Briner A.E."/>
            <person name="Felis G.E."/>
            <person name="de Vos W.M."/>
            <person name="Barrangou R."/>
            <person name="Klaenhammer T.R."/>
            <person name="Caufield P.W."/>
            <person name="Cui Y."/>
            <person name="Zhang H."/>
            <person name="O'Toole P.W."/>
        </authorList>
    </citation>
    <scope>NUCLEOTIDE SEQUENCE [LARGE SCALE GENOMIC DNA]</scope>
    <source>
        <strain evidence="1 2">DSM 15833</strain>
    </source>
</reference>
<evidence type="ECO:0000313" key="2">
    <source>
        <dbReference type="Proteomes" id="UP000051048"/>
    </source>
</evidence>